<dbReference type="EMBL" id="AP023354">
    <property type="protein sequence ID" value="BCJ30617.1"/>
    <property type="molecule type" value="Genomic_DNA"/>
</dbReference>
<evidence type="ECO:0000313" key="6">
    <source>
        <dbReference type="Proteomes" id="UP000680750"/>
    </source>
</evidence>
<keyword evidence="2" id="KW-0808">Transferase</keyword>
<evidence type="ECO:0000256" key="2">
    <source>
        <dbReference type="ARBA" id="ARBA00022679"/>
    </source>
</evidence>
<evidence type="ECO:0000256" key="1">
    <source>
        <dbReference type="ARBA" id="ARBA00022676"/>
    </source>
</evidence>
<evidence type="ECO:0000256" key="3">
    <source>
        <dbReference type="SAM" id="MobiDB-lite"/>
    </source>
</evidence>
<dbReference type="SUPFAM" id="SSF53756">
    <property type="entry name" value="UDP-Glycosyltransferase/glycogen phosphorylase"/>
    <property type="match status" value="1"/>
</dbReference>
<dbReference type="CDD" id="cd03801">
    <property type="entry name" value="GT4_PimA-like"/>
    <property type="match status" value="1"/>
</dbReference>
<feature type="compositionally biased region" description="Basic residues" evidence="3">
    <location>
        <begin position="442"/>
        <end position="455"/>
    </location>
</feature>
<gene>
    <name evidence="5" type="ORF">Asera_47250</name>
</gene>
<dbReference type="InterPro" id="IPR050194">
    <property type="entry name" value="Glycosyltransferase_grp1"/>
</dbReference>
<accession>A0A810L5V8</accession>
<dbReference type="GO" id="GO:1901137">
    <property type="term" value="P:carbohydrate derivative biosynthetic process"/>
    <property type="evidence" value="ECO:0007669"/>
    <property type="project" value="UniProtKB-ARBA"/>
</dbReference>
<feature type="region of interest" description="Disordered" evidence="3">
    <location>
        <begin position="393"/>
        <end position="455"/>
    </location>
</feature>
<dbReference type="Pfam" id="PF13692">
    <property type="entry name" value="Glyco_trans_1_4"/>
    <property type="match status" value="1"/>
</dbReference>
<evidence type="ECO:0000259" key="4">
    <source>
        <dbReference type="Pfam" id="PF13439"/>
    </source>
</evidence>
<sequence length="455" mass="48376">MRVGIVCPFSFDVPGGVQWHVRDLAETLIALGHRVSVLAPAEDETHLPGYVVPAGRAVPLRYNGSVARVSFGPISATRVRRWLSAGRFDVLHVHEPMSPSLSLLACLAARGPVVATFHFATGGRSKALAAAQAGLQLVLEKITARIAVSALARRAQVEHLGGGAVEIPNGVLIDRYAHAEPLPGWDHDGTTVGFLGRFTEPRKGFDILTAAMARLATERPRLRLLVAGPGEEDDLYQRLPATLRDRVTFLGRVSEDDKARMLRSVDVYCAPNTGGESFGMILTEAMAAGTTVLASDLDAFRRVLDNGSAGALFRTGHAESLAAELGPLLDDAPRRAALAARGSEVVAGYDWPTVAQRVLEVYNSAIEATSNAPTVRGDDPTLSQRLAAVLRDSEPGALPPDGEPGALSPDGEPGALPPDGEPGALSPDGEPGPDGWDEGRRSPRRRLRRATTRQR</sequence>
<protein>
    <submittedName>
        <fullName evidence="5">GDP-mannose-dependent alpha-(1-2)-phosphatidylinositol mannosyltransferase</fullName>
    </submittedName>
</protein>
<dbReference type="InterPro" id="IPR028098">
    <property type="entry name" value="Glyco_trans_4-like_N"/>
</dbReference>
<keyword evidence="6" id="KW-1185">Reference proteome</keyword>
<dbReference type="Pfam" id="PF13439">
    <property type="entry name" value="Glyco_transf_4"/>
    <property type="match status" value="1"/>
</dbReference>
<evidence type="ECO:0000313" key="5">
    <source>
        <dbReference type="EMBL" id="BCJ30617.1"/>
    </source>
</evidence>
<proteinExistence type="predicted"/>
<dbReference type="GO" id="GO:0016758">
    <property type="term" value="F:hexosyltransferase activity"/>
    <property type="evidence" value="ECO:0007669"/>
    <property type="project" value="TreeGrafter"/>
</dbReference>
<dbReference type="PANTHER" id="PTHR45947:SF3">
    <property type="entry name" value="SULFOQUINOVOSYL TRANSFERASE SQD2"/>
    <property type="match status" value="1"/>
</dbReference>
<name>A0A810L5V8_9ACTN</name>
<dbReference type="KEGG" id="aser:Asera_47250"/>
<dbReference type="AlphaFoldDB" id="A0A810L5V8"/>
<reference evidence="5" key="1">
    <citation type="submission" date="2020-08" db="EMBL/GenBank/DDBJ databases">
        <title>Whole genome shotgun sequence of Actinocatenispora sera NBRC 101916.</title>
        <authorList>
            <person name="Komaki H."/>
            <person name="Tamura T."/>
        </authorList>
    </citation>
    <scope>NUCLEOTIDE SEQUENCE</scope>
    <source>
        <strain evidence="5">NBRC 101916</strain>
    </source>
</reference>
<dbReference type="PANTHER" id="PTHR45947">
    <property type="entry name" value="SULFOQUINOVOSYL TRANSFERASE SQD2"/>
    <property type="match status" value="1"/>
</dbReference>
<keyword evidence="1 5" id="KW-0328">Glycosyltransferase</keyword>
<feature type="domain" description="Glycosyltransferase subfamily 4-like N-terminal" evidence="4">
    <location>
        <begin position="14"/>
        <end position="174"/>
    </location>
</feature>
<dbReference type="Proteomes" id="UP000680750">
    <property type="component" value="Chromosome"/>
</dbReference>
<dbReference type="Gene3D" id="3.40.50.2000">
    <property type="entry name" value="Glycogen Phosphorylase B"/>
    <property type="match status" value="2"/>
</dbReference>
<organism evidence="5 6">
    <name type="scientific">Actinocatenispora sera</name>
    <dbReference type="NCBI Taxonomy" id="390989"/>
    <lineage>
        <taxon>Bacteria</taxon>
        <taxon>Bacillati</taxon>
        <taxon>Actinomycetota</taxon>
        <taxon>Actinomycetes</taxon>
        <taxon>Micromonosporales</taxon>
        <taxon>Micromonosporaceae</taxon>
        <taxon>Actinocatenispora</taxon>
    </lineage>
</organism>